<dbReference type="InterPro" id="IPR043745">
    <property type="entry name" value="DUF5690"/>
</dbReference>
<feature type="transmembrane region" description="Helical" evidence="1">
    <location>
        <begin position="224"/>
        <end position="245"/>
    </location>
</feature>
<feature type="transmembrane region" description="Helical" evidence="1">
    <location>
        <begin position="362"/>
        <end position="380"/>
    </location>
</feature>
<dbReference type="Proteomes" id="UP000190150">
    <property type="component" value="Unassembled WGS sequence"/>
</dbReference>
<evidence type="ECO:0000313" key="2">
    <source>
        <dbReference type="EMBL" id="SKB49054.1"/>
    </source>
</evidence>
<feature type="transmembrane region" description="Helical" evidence="1">
    <location>
        <begin position="267"/>
        <end position="289"/>
    </location>
</feature>
<feature type="transmembrane region" description="Helical" evidence="1">
    <location>
        <begin position="301"/>
        <end position="319"/>
    </location>
</feature>
<feature type="transmembrane region" description="Helical" evidence="1">
    <location>
        <begin position="20"/>
        <end position="38"/>
    </location>
</feature>
<feature type="transmembrane region" description="Helical" evidence="1">
    <location>
        <begin position="392"/>
        <end position="418"/>
    </location>
</feature>
<feature type="transmembrane region" description="Helical" evidence="1">
    <location>
        <begin position="114"/>
        <end position="135"/>
    </location>
</feature>
<keyword evidence="1" id="KW-0812">Transmembrane</keyword>
<organism evidence="2 3">
    <name type="scientific">Sphingobacterium nematocida</name>
    <dbReference type="NCBI Taxonomy" id="1513896"/>
    <lineage>
        <taxon>Bacteria</taxon>
        <taxon>Pseudomonadati</taxon>
        <taxon>Bacteroidota</taxon>
        <taxon>Sphingobacteriia</taxon>
        <taxon>Sphingobacteriales</taxon>
        <taxon>Sphingobacteriaceae</taxon>
        <taxon>Sphingobacterium</taxon>
    </lineage>
</organism>
<dbReference type="RefSeq" id="WP_079641492.1">
    <property type="nucleotide sequence ID" value="NZ_FUZF01000002.1"/>
</dbReference>
<sequence>MSLIHTIKNRFTRLDERSVAVVLALAAFFCYTSMYSFRKSFTAAGFADEQLLGISFKVWLVVVQMLGYMFSKFYGIRFIAESKNKNRERYLVVLILISWFSLFLFALAPKPWNIVFMFFNGFPLGMIWGLVFSYLEGRRFTEIMGAVMAVSLIFASGLIKTVGRWLMSSFAVTEYWMPFCTGLLFFVPFLLCVWVLGMVPAPTAADELLRTERVAMDGKMRKKFLKRFMPGIVLTVLVYMLLTILRDVRDNFEIEIWNMLHIKDNGIYAKVDGVIALIVLFMISMLILVKDNLKAFKLIHLQIIAGFLISGLSTYFYTIHLLDGLTWMLLVGLGLYMAYIPYNAIFFERMIATFRVKSNTGFVMYLADSIGYLGSFVIMINKEMLPNTLSWGGYFIQLVFFASCIGGVLSVLSLIYFVRKQKSPVKVRRPKTRVLLWG</sequence>
<feature type="transmembrane region" description="Helical" evidence="1">
    <location>
        <begin position="175"/>
        <end position="203"/>
    </location>
</feature>
<feature type="transmembrane region" description="Helical" evidence="1">
    <location>
        <begin position="90"/>
        <end position="108"/>
    </location>
</feature>
<dbReference type="Pfam" id="PF18943">
    <property type="entry name" value="DUF5690"/>
    <property type="match status" value="1"/>
</dbReference>
<evidence type="ECO:0000313" key="3">
    <source>
        <dbReference type="Proteomes" id="UP000190150"/>
    </source>
</evidence>
<dbReference type="EMBL" id="FUZF01000002">
    <property type="protein sequence ID" value="SKB49054.1"/>
    <property type="molecule type" value="Genomic_DNA"/>
</dbReference>
<name>A0A1T5BP53_9SPHI</name>
<feature type="transmembrane region" description="Helical" evidence="1">
    <location>
        <begin position="325"/>
        <end position="342"/>
    </location>
</feature>
<dbReference type="InterPro" id="IPR036259">
    <property type="entry name" value="MFS_trans_sf"/>
</dbReference>
<feature type="transmembrane region" description="Helical" evidence="1">
    <location>
        <begin position="142"/>
        <end position="163"/>
    </location>
</feature>
<evidence type="ECO:0000256" key="1">
    <source>
        <dbReference type="SAM" id="Phobius"/>
    </source>
</evidence>
<gene>
    <name evidence="2" type="ORF">SAMN05660841_00849</name>
</gene>
<protein>
    <recommendedName>
        <fullName evidence="4">Sugar phosphate permease</fullName>
    </recommendedName>
</protein>
<dbReference type="STRING" id="1513896.SAMN05660841_00849"/>
<accession>A0A1T5BP53</accession>
<keyword evidence="3" id="KW-1185">Reference proteome</keyword>
<reference evidence="3" key="1">
    <citation type="submission" date="2017-02" db="EMBL/GenBank/DDBJ databases">
        <authorList>
            <person name="Varghese N."/>
            <person name="Submissions S."/>
        </authorList>
    </citation>
    <scope>NUCLEOTIDE SEQUENCE [LARGE SCALE GENOMIC DNA]</scope>
    <source>
        <strain evidence="3">DSM 24091</strain>
    </source>
</reference>
<proteinExistence type="predicted"/>
<feature type="transmembrane region" description="Helical" evidence="1">
    <location>
        <begin position="50"/>
        <end position="70"/>
    </location>
</feature>
<evidence type="ECO:0008006" key="4">
    <source>
        <dbReference type="Google" id="ProtNLM"/>
    </source>
</evidence>
<keyword evidence="1" id="KW-1133">Transmembrane helix</keyword>
<dbReference type="OrthoDB" id="182994at2"/>
<keyword evidence="1" id="KW-0472">Membrane</keyword>
<dbReference type="AlphaFoldDB" id="A0A1T5BP53"/>
<dbReference type="SUPFAM" id="SSF103473">
    <property type="entry name" value="MFS general substrate transporter"/>
    <property type="match status" value="1"/>
</dbReference>